<feature type="compositionally biased region" description="Basic and acidic residues" evidence="8">
    <location>
        <begin position="157"/>
        <end position="171"/>
    </location>
</feature>
<keyword evidence="7" id="KW-0862">Zinc</keyword>
<proteinExistence type="inferred from homology"/>
<dbReference type="Proteomes" id="UP001610334">
    <property type="component" value="Unassembled WGS sequence"/>
</dbReference>
<reference evidence="9 10" key="1">
    <citation type="submission" date="2024-07" db="EMBL/GenBank/DDBJ databases">
        <title>Section-level genome sequencing and comparative genomics of Aspergillus sections Usti and Cavernicolus.</title>
        <authorList>
            <consortium name="Lawrence Berkeley National Laboratory"/>
            <person name="Nybo J.L."/>
            <person name="Vesth T.C."/>
            <person name="Theobald S."/>
            <person name="Frisvad J.C."/>
            <person name="Larsen T.O."/>
            <person name="Kjaerboelling I."/>
            <person name="Rothschild-Mancinelli K."/>
            <person name="Lyhne E.K."/>
            <person name="Kogle M.E."/>
            <person name="Barry K."/>
            <person name="Clum A."/>
            <person name="Na H."/>
            <person name="Ledsgaard L."/>
            <person name="Lin J."/>
            <person name="Lipzen A."/>
            <person name="Kuo A."/>
            <person name="Riley R."/>
            <person name="Mondo S."/>
            <person name="Labutti K."/>
            <person name="Haridas S."/>
            <person name="Pangalinan J."/>
            <person name="Salamov A.A."/>
            <person name="Simmons B.A."/>
            <person name="Magnuson J.K."/>
            <person name="Chen J."/>
            <person name="Drula E."/>
            <person name="Henrissat B."/>
            <person name="Wiebenga A."/>
            <person name="Lubbers R.J."/>
            <person name="Gomes A.C."/>
            <person name="Makela M.R."/>
            <person name="Stajich J."/>
            <person name="Grigoriev I.V."/>
            <person name="Mortensen U.H."/>
            <person name="De Vries R.P."/>
            <person name="Baker S.E."/>
            <person name="Andersen M.R."/>
        </authorList>
    </citation>
    <scope>NUCLEOTIDE SEQUENCE [LARGE SCALE GENOMIC DNA]</scope>
    <source>
        <strain evidence="9 10">CBS 588.65</strain>
    </source>
</reference>
<comment type="pathway">
    <text evidence="2">Purine metabolism; IMP biosynthesis via salvage pathway; IMP from AMP: step 1/1.</text>
</comment>
<evidence type="ECO:0000256" key="5">
    <source>
        <dbReference type="ARBA" id="ARBA00022723"/>
    </source>
</evidence>
<comment type="caution">
    <text evidence="9">The sequence shown here is derived from an EMBL/GenBank/DDBJ whole genome shotgun (WGS) entry which is preliminary data.</text>
</comment>
<sequence>MDETQHSDHVLIGGSKDILPRDRQLRTPTYDYAYEKSMSHAEAKLFYQQQSNVTASNNQAPGMNPVHFPVSDGYEHHAPPDEAQYSGDMSGAARAMMNLSSDSNAVTSELNSICRKIRGLLDLRSKYIRLSLQTLGDNPNNRPDWRVYPPPPEPAWGEDKETAKSHSQPEQRKRKMGENIGEDFDLADCMPLPGQSDWVFKLDESSVYQVYEDDDSTNSGRPMVKIPSLRDFYMDLDAVIDVSTDGPAKSFSFKRLSYLEGKFQLYSLLNEYQEIADSKKVPHRDFYNVRKVDTHVHHSACMNQKHLLRFIKSKMKKSPDEVVLFRDGKHLTLKEVFESINLTAYDLSIDTLDMHAHTDSFHRFDKFNLKYNPVGESRLREIFLKTDNYIKGRYLAEITKEVISDLESSKYQMVEWRISIYGRSIQEWDKLAAWVVDNKLFSPNVRWLIQVPRLYDVYKSSGMMENFEQVITNVFQPLFEVTKDPSSHPKLHIFLQRVVGFDSVDDESKAERRLYRKYPIPREWNTKQNPPYTYWIYFMFANMASLNFWRQQRGFNTFVLRPHCGEAGDPDHLAVGFLCCHSISHGILLRKVPLLQYLFYLEQIGIAMSPLSNNALFLTYDKNPCAHFFRRGLNVSLSTDDPLQFAFTKEPLIEEYSVAAQIYKFSAVDMCELAKHSVEQCGFELSLKERWLGSNCSLAGVAGNNVAKSNVPDIREAFRHETLIGELALIERYSTNNSDLDDGLSIIGSHESSFPPMHKQSPELKATPYENSSHSIVHPRQSATDIPKPSSSSHLMGRCEVRADSWESHNALSDTSKPTCDNASNTISTSGPDGLLEQKIFPGIVHERAHRVNASDQPISEEQDGGI</sequence>
<feature type="compositionally biased region" description="Polar residues" evidence="8">
    <location>
        <begin position="810"/>
        <end position="831"/>
    </location>
</feature>
<dbReference type="InterPro" id="IPR006650">
    <property type="entry name" value="A/AMP_deam_AS"/>
</dbReference>
<feature type="compositionally biased region" description="Polar residues" evidence="8">
    <location>
        <begin position="769"/>
        <end position="794"/>
    </location>
</feature>
<dbReference type="EC" id="3.5.4.6" evidence="4"/>
<feature type="region of interest" description="Disordered" evidence="8">
    <location>
        <begin position="754"/>
        <end position="794"/>
    </location>
</feature>
<comment type="similarity">
    <text evidence="3">Belongs to the metallo-dependent hydrolases superfamily. Adenosine and AMP deaminases family.</text>
</comment>
<evidence type="ECO:0000256" key="2">
    <source>
        <dbReference type="ARBA" id="ARBA00004955"/>
    </source>
</evidence>
<evidence type="ECO:0000256" key="6">
    <source>
        <dbReference type="ARBA" id="ARBA00022801"/>
    </source>
</evidence>
<evidence type="ECO:0000256" key="3">
    <source>
        <dbReference type="ARBA" id="ARBA00006676"/>
    </source>
</evidence>
<evidence type="ECO:0000256" key="4">
    <source>
        <dbReference type="ARBA" id="ARBA00012775"/>
    </source>
</evidence>
<dbReference type="InterPro" id="IPR032466">
    <property type="entry name" value="Metal_Hydrolase"/>
</dbReference>
<dbReference type="CDD" id="cd01319">
    <property type="entry name" value="AMPD"/>
    <property type="match status" value="1"/>
</dbReference>
<evidence type="ECO:0000256" key="8">
    <source>
        <dbReference type="SAM" id="MobiDB-lite"/>
    </source>
</evidence>
<evidence type="ECO:0000313" key="10">
    <source>
        <dbReference type="Proteomes" id="UP001610334"/>
    </source>
</evidence>
<dbReference type="PANTHER" id="PTHR11359">
    <property type="entry name" value="AMP DEAMINASE"/>
    <property type="match status" value="1"/>
</dbReference>
<dbReference type="InterPro" id="IPR006329">
    <property type="entry name" value="AMPD"/>
</dbReference>
<dbReference type="SUPFAM" id="SSF51556">
    <property type="entry name" value="Metallo-dependent hydrolases"/>
    <property type="match status" value="1"/>
</dbReference>
<evidence type="ECO:0000313" key="9">
    <source>
        <dbReference type="EMBL" id="KAL2809879.1"/>
    </source>
</evidence>
<evidence type="ECO:0000256" key="1">
    <source>
        <dbReference type="ARBA" id="ARBA00001947"/>
    </source>
</evidence>
<evidence type="ECO:0000256" key="7">
    <source>
        <dbReference type="ARBA" id="ARBA00022833"/>
    </source>
</evidence>
<keyword evidence="10" id="KW-1185">Reference proteome</keyword>
<organism evidence="9 10">
    <name type="scientific">Aspergillus granulosus</name>
    <dbReference type="NCBI Taxonomy" id="176169"/>
    <lineage>
        <taxon>Eukaryota</taxon>
        <taxon>Fungi</taxon>
        <taxon>Dikarya</taxon>
        <taxon>Ascomycota</taxon>
        <taxon>Pezizomycotina</taxon>
        <taxon>Eurotiomycetes</taxon>
        <taxon>Eurotiomycetidae</taxon>
        <taxon>Eurotiales</taxon>
        <taxon>Aspergillaceae</taxon>
        <taxon>Aspergillus</taxon>
        <taxon>Aspergillus subgen. Nidulantes</taxon>
    </lineage>
</organism>
<dbReference type="Gene3D" id="4.10.800.20">
    <property type="match status" value="1"/>
</dbReference>
<keyword evidence="6" id="KW-0378">Hydrolase</keyword>
<feature type="region of interest" description="Disordered" evidence="8">
    <location>
        <begin position="810"/>
        <end position="835"/>
    </location>
</feature>
<dbReference type="Gene3D" id="3.20.20.140">
    <property type="entry name" value="Metal-dependent hydrolases"/>
    <property type="match status" value="1"/>
</dbReference>
<comment type="cofactor">
    <cofactor evidence="1">
        <name>Zn(2+)</name>
        <dbReference type="ChEBI" id="CHEBI:29105"/>
    </cofactor>
</comment>
<dbReference type="Pfam" id="PF19326">
    <property type="entry name" value="AMP_deaminase"/>
    <property type="match status" value="1"/>
</dbReference>
<dbReference type="PANTHER" id="PTHR11359:SF0">
    <property type="entry name" value="AMP DEAMINASE"/>
    <property type="match status" value="1"/>
</dbReference>
<protein>
    <recommendedName>
        <fullName evidence="4">AMP deaminase</fullName>
        <ecNumber evidence="4">3.5.4.6</ecNumber>
    </recommendedName>
</protein>
<keyword evidence="5" id="KW-0479">Metal-binding</keyword>
<accession>A0ABR4H3N9</accession>
<dbReference type="PROSITE" id="PS00485">
    <property type="entry name" value="A_DEAMINASE"/>
    <property type="match status" value="1"/>
</dbReference>
<dbReference type="NCBIfam" id="TIGR01429">
    <property type="entry name" value="AMP_deaminase"/>
    <property type="match status" value="1"/>
</dbReference>
<gene>
    <name evidence="9" type="ORF">BJX63DRAFT_404035</name>
</gene>
<dbReference type="EMBL" id="JBFXLT010000081">
    <property type="protein sequence ID" value="KAL2809879.1"/>
    <property type="molecule type" value="Genomic_DNA"/>
</dbReference>
<name>A0ABR4H3N9_9EURO</name>
<feature type="region of interest" description="Disordered" evidence="8">
    <location>
        <begin position="134"/>
        <end position="175"/>
    </location>
</feature>